<accession>A0AAV4ERE0</accession>
<gene>
    <name evidence="1" type="ORF">ElyMa_005486300</name>
</gene>
<evidence type="ECO:0000313" key="1">
    <source>
        <dbReference type="EMBL" id="GFR63567.1"/>
    </source>
</evidence>
<proteinExistence type="predicted"/>
<dbReference type="Proteomes" id="UP000762676">
    <property type="component" value="Unassembled WGS sequence"/>
</dbReference>
<dbReference type="AlphaFoldDB" id="A0AAV4ERE0"/>
<dbReference type="EMBL" id="BMAT01010936">
    <property type="protein sequence ID" value="GFR63567.1"/>
    <property type="molecule type" value="Genomic_DNA"/>
</dbReference>
<comment type="caution">
    <text evidence="1">The sequence shown here is derived from an EMBL/GenBank/DDBJ whole genome shotgun (WGS) entry which is preliminary data.</text>
</comment>
<sequence>MKPCWSALPPEARNGRNVPVRSANRHYGKPTINCCWSECRRFAPAGSIASSSTARPSPCCGYRWFSWRELSFCRASNPMDFIWMSGYSAFSSTAV</sequence>
<organism evidence="1 2">
    <name type="scientific">Elysia marginata</name>
    <dbReference type="NCBI Taxonomy" id="1093978"/>
    <lineage>
        <taxon>Eukaryota</taxon>
        <taxon>Metazoa</taxon>
        <taxon>Spiralia</taxon>
        <taxon>Lophotrochozoa</taxon>
        <taxon>Mollusca</taxon>
        <taxon>Gastropoda</taxon>
        <taxon>Heterobranchia</taxon>
        <taxon>Euthyneura</taxon>
        <taxon>Panpulmonata</taxon>
        <taxon>Sacoglossa</taxon>
        <taxon>Placobranchoidea</taxon>
        <taxon>Plakobranchidae</taxon>
        <taxon>Elysia</taxon>
    </lineage>
</organism>
<name>A0AAV4ERE0_9GAST</name>
<keyword evidence="2" id="KW-1185">Reference proteome</keyword>
<evidence type="ECO:0000313" key="2">
    <source>
        <dbReference type="Proteomes" id="UP000762676"/>
    </source>
</evidence>
<protein>
    <submittedName>
        <fullName evidence="1">Uncharacterized protein</fullName>
    </submittedName>
</protein>
<reference evidence="1 2" key="1">
    <citation type="journal article" date="2021" name="Elife">
        <title>Chloroplast acquisition without the gene transfer in kleptoplastic sea slugs, Plakobranchus ocellatus.</title>
        <authorList>
            <person name="Maeda T."/>
            <person name="Takahashi S."/>
            <person name="Yoshida T."/>
            <person name="Shimamura S."/>
            <person name="Takaki Y."/>
            <person name="Nagai Y."/>
            <person name="Toyoda A."/>
            <person name="Suzuki Y."/>
            <person name="Arimoto A."/>
            <person name="Ishii H."/>
            <person name="Satoh N."/>
            <person name="Nishiyama T."/>
            <person name="Hasebe M."/>
            <person name="Maruyama T."/>
            <person name="Minagawa J."/>
            <person name="Obokata J."/>
            <person name="Shigenobu S."/>
        </authorList>
    </citation>
    <scope>NUCLEOTIDE SEQUENCE [LARGE SCALE GENOMIC DNA]</scope>
</reference>